<dbReference type="Proteomes" id="UP000295793">
    <property type="component" value="Unassembled WGS sequence"/>
</dbReference>
<evidence type="ECO:0000313" key="1">
    <source>
        <dbReference type="EMBL" id="TCS36413.1"/>
    </source>
</evidence>
<reference evidence="1 2" key="1">
    <citation type="submission" date="2019-03" db="EMBL/GenBank/DDBJ databases">
        <title>Genomic Encyclopedia of Archaeal and Bacterial Type Strains, Phase II (KMG-II): from individual species to whole genera.</title>
        <authorList>
            <person name="Goeker M."/>
        </authorList>
    </citation>
    <scope>NUCLEOTIDE SEQUENCE [LARGE SCALE GENOMIC DNA]</scope>
    <source>
        <strain evidence="1 2">DSM 15388</strain>
    </source>
</reference>
<comment type="caution">
    <text evidence="1">The sequence shown here is derived from an EMBL/GenBank/DDBJ whole genome shotgun (WGS) entry which is preliminary data.</text>
</comment>
<proteinExistence type="predicted"/>
<evidence type="ECO:0000313" key="2">
    <source>
        <dbReference type="Proteomes" id="UP000295793"/>
    </source>
</evidence>
<protein>
    <submittedName>
        <fullName evidence="1">Uncharacterized protein</fullName>
    </submittedName>
</protein>
<gene>
    <name evidence="1" type="ORF">BCF53_12535</name>
</gene>
<sequence length="43" mass="5210">MSQYQAKYWSLLRELKTHVIYLHKYAAESEWNDKAINIFLGHL</sequence>
<accession>A0A4R3HV72</accession>
<dbReference type="AlphaFoldDB" id="A0A4R3HV72"/>
<name>A0A4R3HV72_9GAMM</name>
<dbReference type="EMBL" id="SLZR01000025">
    <property type="protein sequence ID" value="TCS36413.1"/>
    <property type="molecule type" value="Genomic_DNA"/>
</dbReference>
<keyword evidence="2" id="KW-1185">Reference proteome</keyword>
<organism evidence="1 2">
    <name type="scientific">Reinekea marinisedimentorum</name>
    <dbReference type="NCBI Taxonomy" id="230495"/>
    <lineage>
        <taxon>Bacteria</taxon>
        <taxon>Pseudomonadati</taxon>
        <taxon>Pseudomonadota</taxon>
        <taxon>Gammaproteobacteria</taxon>
        <taxon>Oceanospirillales</taxon>
        <taxon>Saccharospirillaceae</taxon>
        <taxon>Reinekea</taxon>
    </lineage>
</organism>